<accession>A0A9W8NDS5</accession>
<gene>
    <name evidence="2" type="ORF">NPX13_g5776</name>
</gene>
<evidence type="ECO:0000313" key="3">
    <source>
        <dbReference type="Proteomes" id="UP001148614"/>
    </source>
</evidence>
<evidence type="ECO:0000313" key="2">
    <source>
        <dbReference type="EMBL" id="KAJ3570282.1"/>
    </source>
</evidence>
<evidence type="ECO:0000259" key="1">
    <source>
        <dbReference type="PROSITE" id="PS50011"/>
    </source>
</evidence>
<dbReference type="SUPFAM" id="SSF56112">
    <property type="entry name" value="Protein kinase-like (PK-like)"/>
    <property type="match status" value="1"/>
</dbReference>
<dbReference type="PROSITE" id="PS50011">
    <property type="entry name" value="PROTEIN_KINASE_DOM"/>
    <property type="match status" value="1"/>
</dbReference>
<reference evidence="2" key="1">
    <citation type="submission" date="2022-07" db="EMBL/GenBank/DDBJ databases">
        <title>Genome Sequence of Xylaria arbuscula.</title>
        <authorList>
            <person name="Buettner E."/>
        </authorList>
    </citation>
    <scope>NUCLEOTIDE SEQUENCE</scope>
    <source>
        <strain evidence="2">VT107</strain>
    </source>
</reference>
<dbReference type="Proteomes" id="UP001148614">
    <property type="component" value="Unassembled WGS sequence"/>
</dbReference>
<dbReference type="InterPro" id="IPR000719">
    <property type="entry name" value="Prot_kinase_dom"/>
</dbReference>
<keyword evidence="3" id="KW-1185">Reference proteome</keyword>
<comment type="caution">
    <text evidence="2">The sequence shown here is derived from an EMBL/GenBank/DDBJ whole genome shotgun (WGS) entry which is preliminary data.</text>
</comment>
<protein>
    <recommendedName>
        <fullName evidence="1">Protein kinase domain-containing protein</fullName>
    </recommendedName>
</protein>
<organism evidence="2 3">
    <name type="scientific">Xylaria arbuscula</name>
    <dbReference type="NCBI Taxonomy" id="114810"/>
    <lineage>
        <taxon>Eukaryota</taxon>
        <taxon>Fungi</taxon>
        <taxon>Dikarya</taxon>
        <taxon>Ascomycota</taxon>
        <taxon>Pezizomycotina</taxon>
        <taxon>Sordariomycetes</taxon>
        <taxon>Xylariomycetidae</taxon>
        <taxon>Xylariales</taxon>
        <taxon>Xylariaceae</taxon>
        <taxon>Xylaria</taxon>
    </lineage>
</organism>
<dbReference type="GO" id="GO:0005524">
    <property type="term" value="F:ATP binding"/>
    <property type="evidence" value="ECO:0007669"/>
    <property type="project" value="InterPro"/>
</dbReference>
<name>A0A9W8NDS5_9PEZI</name>
<feature type="domain" description="Protein kinase" evidence="1">
    <location>
        <begin position="1"/>
        <end position="82"/>
    </location>
</feature>
<dbReference type="Gene3D" id="1.10.510.10">
    <property type="entry name" value="Transferase(Phosphotransferase) domain 1"/>
    <property type="match status" value="1"/>
</dbReference>
<proteinExistence type="predicted"/>
<dbReference type="AlphaFoldDB" id="A0A9W8NDS5"/>
<dbReference type="EMBL" id="JANPWZ010000950">
    <property type="protein sequence ID" value="KAJ3570282.1"/>
    <property type="molecule type" value="Genomic_DNA"/>
</dbReference>
<sequence>MGIIHGDVNRYNFIVERSTGHIKMIDFEHAEPYDEGKAQLEINELRAQLSEETGRGASVLVQNDVKSISTEPVPYYPFTFND</sequence>
<dbReference type="InterPro" id="IPR011009">
    <property type="entry name" value="Kinase-like_dom_sf"/>
</dbReference>
<dbReference type="GO" id="GO:0004672">
    <property type="term" value="F:protein kinase activity"/>
    <property type="evidence" value="ECO:0007669"/>
    <property type="project" value="InterPro"/>
</dbReference>